<dbReference type="GO" id="GO:0009279">
    <property type="term" value="C:cell outer membrane"/>
    <property type="evidence" value="ECO:0007669"/>
    <property type="project" value="UniProtKB-SubCell"/>
</dbReference>
<dbReference type="SUPFAM" id="SSF56935">
    <property type="entry name" value="Porins"/>
    <property type="match status" value="1"/>
</dbReference>
<keyword evidence="3 11" id="KW-1134">Transmembrane beta strand</keyword>
<dbReference type="GeneID" id="61360300"/>
<dbReference type="Proteomes" id="UP000016480">
    <property type="component" value="Unassembled WGS sequence"/>
</dbReference>
<organism evidence="15 16">
    <name type="scientific">Pseudoalteromonas rubra</name>
    <dbReference type="NCBI Taxonomy" id="43658"/>
    <lineage>
        <taxon>Bacteria</taxon>
        <taxon>Pseudomonadati</taxon>
        <taxon>Pseudomonadota</taxon>
        <taxon>Gammaproteobacteria</taxon>
        <taxon>Alteromonadales</taxon>
        <taxon>Pseudoalteromonadaceae</taxon>
        <taxon>Pseudoalteromonas</taxon>
    </lineage>
</organism>
<evidence type="ECO:0000256" key="8">
    <source>
        <dbReference type="ARBA" id="ARBA00023077"/>
    </source>
</evidence>
<dbReference type="Gene3D" id="2.40.170.20">
    <property type="entry name" value="TonB-dependent receptor, beta-barrel domain"/>
    <property type="match status" value="1"/>
</dbReference>
<evidence type="ECO:0000256" key="2">
    <source>
        <dbReference type="ARBA" id="ARBA00022448"/>
    </source>
</evidence>
<evidence type="ECO:0000256" key="10">
    <source>
        <dbReference type="ARBA" id="ARBA00023237"/>
    </source>
</evidence>
<evidence type="ECO:0000313" key="16">
    <source>
        <dbReference type="Proteomes" id="UP000016480"/>
    </source>
</evidence>
<dbReference type="PROSITE" id="PS52016">
    <property type="entry name" value="TONB_DEPENDENT_REC_3"/>
    <property type="match status" value="1"/>
</dbReference>
<evidence type="ECO:0000256" key="11">
    <source>
        <dbReference type="PROSITE-ProRule" id="PRU01360"/>
    </source>
</evidence>
<dbReference type="InterPro" id="IPR000531">
    <property type="entry name" value="Beta-barrel_TonB"/>
</dbReference>
<dbReference type="InterPro" id="IPR039426">
    <property type="entry name" value="TonB-dep_rcpt-like"/>
</dbReference>
<dbReference type="GO" id="GO:0006826">
    <property type="term" value="P:iron ion transport"/>
    <property type="evidence" value="ECO:0007669"/>
    <property type="project" value="UniProtKB-KW"/>
</dbReference>
<evidence type="ECO:0000256" key="7">
    <source>
        <dbReference type="ARBA" id="ARBA00023065"/>
    </source>
</evidence>
<dbReference type="InterPro" id="IPR012910">
    <property type="entry name" value="Plug_dom"/>
</dbReference>
<evidence type="ECO:0000256" key="3">
    <source>
        <dbReference type="ARBA" id="ARBA00022452"/>
    </source>
</evidence>
<proteinExistence type="inferred from homology"/>
<reference evidence="15 16" key="1">
    <citation type="journal article" date="2012" name="J. Bacteriol.">
        <title>Genome sequence of the cycloprodigiosin-producing bacterial strain Pseudoalteromonas rubra ATCC 29570(T).</title>
        <authorList>
            <person name="Xie B.B."/>
            <person name="Shu Y.L."/>
            <person name="Qin Q.L."/>
            <person name="Rong J.C."/>
            <person name="Zhang X.Y."/>
            <person name="Chen X.L."/>
            <person name="Zhou B.C."/>
            <person name="Zhang Y.Z."/>
        </authorList>
    </citation>
    <scope>NUCLEOTIDE SEQUENCE [LARGE SCALE GENOMIC DNA]</scope>
    <source>
        <strain evidence="15 16">DSM 6842</strain>
    </source>
</reference>
<gene>
    <name evidence="15" type="ORF">PRUB_b0601</name>
</gene>
<keyword evidence="8 12" id="KW-0798">TonB box</keyword>
<dbReference type="RefSeq" id="WP_010380127.1">
    <property type="nucleotide sequence ID" value="NZ_AHCD03000044.1"/>
</dbReference>
<keyword evidence="2 11" id="KW-0813">Transport</keyword>
<dbReference type="AlphaFoldDB" id="A0A8T0C0D8"/>
<keyword evidence="9 11" id="KW-0472">Membrane</keyword>
<keyword evidence="4" id="KW-0410">Iron transport</keyword>
<evidence type="ECO:0008006" key="17">
    <source>
        <dbReference type="Google" id="ProtNLM"/>
    </source>
</evidence>
<dbReference type="InterPro" id="IPR036942">
    <property type="entry name" value="Beta-barrel_TonB_sf"/>
</dbReference>
<keyword evidence="6" id="KW-0408">Iron</keyword>
<evidence type="ECO:0000259" key="14">
    <source>
        <dbReference type="Pfam" id="PF07715"/>
    </source>
</evidence>
<accession>A0A8T0C0D8</accession>
<keyword evidence="5 11" id="KW-0812">Transmembrane</keyword>
<keyword evidence="7" id="KW-0406">Ion transport</keyword>
<comment type="caution">
    <text evidence="15">The sequence shown here is derived from an EMBL/GenBank/DDBJ whole genome shotgun (WGS) entry which is preliminary data.</text>
</comment>
<evidence type="ECO:0000256" key="6">
    <source>
        <dbReference type="ARBA" id="ARBA00023004"/>
    </source>
</evidence>
<protein>
    <recommendedName>
        <fullName evidence="17">TonB-dependent receptor</fullName>
    </recommendedName>
</protein>
<evidence type="ECO:0000256" key="9">
    <source>
        <dbReference type="ARBA" id="ARBA00023136"/>
    </source>
</evidence>
<dbReference type="EMBL" id="AHCD03000044">
    <property type="protein sequence ID" value="KAF7781399.1"/>
    <property type="molecule type" value="Genomic_DNA"/>
</dbReference>
<feature type="domain" description="TonB-dependent receptor-like beta-barrel" evidence="13">
    <location>
        <begin position="315"/>
        <end position="780"/>
    </location>
</feature>
<comment type="similarity">
    <text evidence="11 12">Belongs to the TonB-dependent receptor family.</text>
</comment>
<dbReference type="Pfam" id="PF00593">
    <property type="entry name" value="TonB_dep_Rec_b-barrel"/>
    <property type="match status" value="1"/>
</dbReference>
<comment type="subcellular location">
    <subcellularLocation>
        <location evidence="1 11">Cell outer membrane</location>
        <topology evidence="1 11">Multi-pass membrane protein</topology>
    </subcellularLocation>
</comment>
<evidence type="ECO:0000256" key="1">
    <source>
        <dbReference type="ARBA" id="ARBA00004571"/>
    </source>
</evidence>
<feature type="domain" description="TonB-dependent receptor plug" evidence="14">
    <location>
        <begin position="81"/>
        <end position="190"/>
    </location>
</feature>
<sequence>MTAQQWGQATMGLLYLMQNTPEAVENSMYVTYLKGLWLYLLLPLSHLLCTPAMAQEAPSQTANALQLERITVTANRRNQDLQTVSSSISVLSDEDIERAGIVDITRLDSLVPGLRIGQSGAEIRPAMRGARTNEVGVSGPGIAEQVVGIFQDGIYIPTTTAGTSAYVDIERIEVLRGPQGTLYGRNTFAGSINIISKQPDFESLQGSIKLLRGSYHRNRYEGMVNLPISDSLATRLVMVADKHQGFIANHHLPGPEDDLREKDLFYARWISRYQNNSGFQMTLRLDFSNKDANSDAIWGYQQIYGYQLSETTPGSGIFHPQATVTPGHIYQPDNVRNDDTGPYDVFRNALSFNKQDALSGTVQLEWRDALAHYKWTSNYTKFSGKQFYDNDFSDGGIDKVGGFGRQDEQYSWSSEIQASCATTGPLSWIAGLHIFHQEADWAWLWHTDSNDDGIADRIHVPTWGNPVDDPHISHSTALFSQLRFALSDKLQLIGGLRYNADKKDFTGTLTPQWQNATLLYKAGVELKANEDALYYASIANGYRTGGANDTRVVERGAAPFYDNEQVISFELGMKHTLLGGAMQLNISAYMNKYSDVKAQLFAIACNDVTSGHTVTQCLANGTSTTFEYYENGGDITSVGLDLALSWLPLDDMHVSANLTWIDARFSDDFKVGNAALRPLLGLGNLDDRQDINDHTSQFSFAHWQPAMTSEYTLGFSALYHFYLDETSYLTPYIQLSYKDDYYAFDTNIPEVKVNAHLMADARLTWTVNDRTDIQFFIENLTNQNVLSRAVVHSQIVNGLPANSIQANWNNPRTWGVVYRYQF</sequence>
<evidence type="ECO:0000313" key="15">
    <source>
        <dbReference type="EMBL" id="KAF7781399.1"/>
    </source>
</evidence>
<dbReference type="Pfam" id="PF07715">
    <property type="entry name" value="Plug"/>
    <property type="match status" value="1"/>
</dbReference>
<name>A0A8T0C0D8_9GAMM</name>
<keyword evidence="10 11" id="KW-0998">Cell outer membrane</keyword>
<evidence type="ECO:0000256" key="5">
    <source>
        <dbReference type="ARBA" id="ARBA00022692"/>
    </source>
</evidence>
<evidence type="ECO:0000256" key="12">
    <source>
        <dbReference type="RuleBase" id="RU003357"/>
    </source>
</evidence>
<dbReference type="PANTHER" id="PTHR32552:SF81">
    <property type="entry name" value="TONB-DEPENDENT OUTER MEMBRANE RECEPTOR"/>
    <property type="match status" value="1"/>
</dbReference>
<dbReference type="PANTHER" id="PTHR32552">
    <property type="entry name" value="FERRICHROME IRON RECEPTOR-RELATED"/>
    <property type="match status" value="1"/>
</dbReference>
<evidence type="ECO:0000259" key="13">
    <source>
        <dbReference type="Pfam" id="PF00593"/>
    </source>
</evidence>
<evidence type="ECO:0000256" key="4">
    <source>
        <dbReference type="ARBA" id="ARBA00022496"/>
    </source>
</evidence>